<feature type="repeat" description="TPR" evidence="3">
    <location>
        <begin position="58"/>
        <end position="91"/>
    </location>
</feature>
<accession>A0A7V2AWD4</accession>
<dbReference type="PANTHER" id="PTHR44943">
    <property type="entry name" value="CELLULOSE SYNTHASE OPERON PROTEIN C"/>
    <property type="match status" value="1"/>
</dbReference>
<dbReference type="EMBL" id="DSEC01000605">
    <property type="protein sequence ID" value="HER44471.1"/>
    <property type="molecule type" value="Genomic_DNA"/>
</dbReference>
<dbReference type="SUPFAM" id="SSF48452">
    <property type="entry name" value="TPR-like"/>
    <property type="match status" value="1"/>
</dbReference>
<dbReference type="Pfam" id="PF13424">
    <property type="entry name" value="TPR_12"/>
    <property type="match status" value="1"/>
</dbReference>
<dbReference type="PROSITE" id="PS50293">
    <property type="entry name" value="TPR_REGION"/>
    <property type="match status" value="1"/>
</dbReference>
<dbReference type="PANTHER" id="PTHR44943:SF8">
    <property type="entry name" value="TPR REPEAT-CONTAINING PROTEIN MJ0263"/>
    <property type="match status" value="1"/>
</dbReference>
<dbReference type="SMART" id="SM00028">
    <property type="entry name" value="TPR"/>
    <property type="match status" value="3"/>
</dbReference>
<sequence>MFINRFVRLLPKSRLKKALALFNKGDYRKACKEFEYFQPEIAAGVAGQDHEMVRMYMVESYIEYAKILSSNGKYQEASRQLEKAIELQPGYADVQYSLGCLYEKLGRIDEARERFERALEINPKYFRARVMLAKSHLDESSPEKTLEELNRCLSASPTFFMEQVKELIELVRSGSSDEERDGIFHSLLAERPSSS</sequence>
<evidence type="ECO:0000256" key="3">
    <source>
        <dbReference type="PROSITE-ProRule" id="PRU00339"/>
    </source>
</evidence>
<gene>
    <name evidence="4" type="ORF">ENO08_08435</name>
</gene>
<organism evidence="4">
    <name type="scientific">Eiseniibacteriota bacterium</name>
    <dbReference type="NCBI Taxonomy" id="2212470"/>
    <lineage>
        <taxon>Bacteria</taxon>
        <taxon>Candidatus Eiseniibacteriota</taxon>
    </lineage>
</organism>
<keyword evidence="2 3" id="KW-0802">TPR repeat</keyword>
<evidence type="ECO:0000256" key="1">
    <source>
        <dbReference type="ARBA" id="ARBA00022737"/>
    </source>
</evidence>
<protein>
    <submittedName>
        <fullName evidence="4">Tetratricopeptide repeat protein</fullName>
    </submittedName>
</protein>
<dbReference type="Proteomes" id="UP000886069">
    <property type="component" value="Unassembled WGS sequence"/>
</dbReference>
<dbReference type="AlphaFoldDB" id="A0A7V2AWD4"/>
<keyword evidence="1" id="KW-0677">Repeat</keyword>
<comment type="caution">
    <text evidence="4">The sequence shown here is derived from an EMBL/GenBank/DDBJ whole genome shotgun (WGS) entry which is preliminary data.</text>
</comment>
<proteinExistence type="predicted"/>
<dbReference type="InterPro" id="IPR011990">
    <property type="entry name" value="TPR-like_helical_dom_sf"/>
</dbReference>
<reference evidence="4" key="1">
    <citation type="journal article" date="2020" name="mSystems">
        <title>Genome- and Community-Level Interaction Insights into Carbon Utilization and Element Cycling Functions of Hydrothermarchaeota in Hydrothermal Sediment.</title>
        <authorList>
            <person name="Zhou Z."/>
            <person name="Liu Y."/>
            <person name="Xu W."/>
            <person name="Pan J."/>
            <person name="Luo Z.H."/>
            <person name="Li M."/>
        </authorList>
    </citation>
    <scope>NUCLEOTIDE SEQUENCE [LARGE SCALE GENOMIC DNA]</scope>
    <source>
        <strain evidence="4">SpSt-1233</strain>
    </source>
</reference>
<dbReference type="InterPro" id="IPR019734">
    <property type="entry name" value="TPR_rpt"/>
</dbReference>
<evidence type="ECO:0000256" key="2">
    <source>
        <dbReference type="ARBA" id="ARBA00022803"/>
    </source>
</evidence>
<feature type="repeat" description="TPR" evidence="3">
    <location>
        <begin position="92"/>
        <end position="125"/>
    </location>
</feature>
<dbReference type="InterPro" id="IPR051685">
    <property type="entry name" value="Ycf3/AcsC/BcsC/TPR_MFPF"/>
</dbReference>
<evidence type="ECO:0000313" key="4">
    <source>
        <dbReference type="EMBL" id="HER44471.1"/>
    </source>
</evidence>
<name>A0A7V2AWD4_UNCEI</name>
<dbReference type="Gene3D" id="1.25.40.10">
    <property type="entry name" value="Tetratricopeptide repeat domain"/>
    <property type="match status" value="1"/>
</dbReference>
<dbReference type="PROSITE" id="PS50005">
    <property type="entry name" value="TPR"/>
    <property type="match status" value="2"/>
</dbReference>
<feature type="non-terminal residue" evidence="4">
    <location>
        <position position="195"/>
    </location>
</feature>